<name>A0A1I4TC35_9HYPH</name>
<evidence type="ECO:0000313" key="5">
    <source>
        <dbReference type="EMBL" id="PKR89431.1"/>
    </source>
</evidence>
<dbReference type="Proteomes" id="UP000233491">
    <property type="component" value="Unassembled WGS sequence"/>
</dbReference>
<proteinExistence type="predicted"/>
<dbReference type="InterPro" id="IPR020449">
    <property type="entry name" value="Tscrpt_reg_AraC-type_HTH"/>
</dbReference>
<dbReference type="InterPro" id="IPR018060">
    <property type="entry name" value="HTH_AraC"/>
</dbReference>
<protein>
    <submittedName>
        <fullName evidence="5">AraC family transcriptional regulator</fullName>
    </submittedName>
</protein>
<dbReference type="PANTHER" id="PTHR43280:SF10">
    <property type="entry name" value="REGULATORY PROTEIN POCR"/>
    <property type="match status" value="1"/>
</dbReference>
<dbReference type="EMBL" id="PJNW01000005">
    <property type="protein sequence ID" value="PKR89431.1"/>
    <property type="molecule type" value="Genomic_DNA"/>
</dbReference>
<dbReference type="PANTHER" id="PTHR43280">
    <property type="entry name" value="ARAC-FAMILY TRANSCRIPTIONAL REGULATOR"/>
    <property type="match status" value="1"/>
</dbReference>
<dbReference type="RefSeq" id="WP_101288741.1">
    <property type="nucleotide sequence ID" value="NZ_FOUQ01000005.1"/>
</dbReference>
<keyword evidence="3" id="KW-0804">Transcription</keyword>
<dbReference type="Pfam" id="PF12833">
    <property type="entry name" value="HTH_18"/>
    <property type="match status" value="1"/>
</dbReference>
<keyword evidence="6" id="KW-1185">Reference proteome</keyword>
<dbReference type="GO" id="GO:0003700">
    <property type="term" value="F:DNA-binding transcription factor activity"/>
    <property type="evidence" value="ECO:0007669"/>
    <property type="project" value="InterPro"/>
</dbReference>
<gene>
    <name evidence="5" type="ORF">CXZ10_08595</name>
</gene>
<accession>A0A1I4TC35</accession>
<organism evidence="5 6">
    <name type="scientific">Pleomorphomonas diazotrophica</name>
    <dbReference type="NCBI Taxonomy" id="1166257"/>
    <lineage>
        <taxon>Bacteria</taxon>
        <taxon>Pseudomonadati</taxon>
        <taxon>Pseudomonadota</taxon>
        <taxon>Alphaproteobacteria</taxon>
        <taxon>Hyphomicrobiales</taxon>
        <taxon>Pleomorphomonadaceae</taxon>
        <taxon>Pleomorphomonas</taxon>
    </lineage>
</organism>
<evidence type="ECO:0000259" key="4">
    <source>
        <dbReference type="PROSITE" id="PS01124"/>
    </source>
</evidence>
<dbReference type="AlphaFoldDB" id="A0A1I4TC35"/>
<dbReference type="GO" id="GO:0043565">
    <property type="term" value="F:sequence-specific DNA binding"/>
    <property type="evidence" value="ECO:0007669"/>
    <property type="project" value="InterPro"/>
</dbReference>
<keyword evidence="2" id="KW-0238">DNA-binding</keyword>
<dbReference type="PROSITE" id="PS01124">
    <property type="entry name" value="HTH_ARAC_FAMILY_2"/>
    <property type="match status" value="1"/>
</dbReference>
<evidence type="ECO:0000256" key="1">
    <source>
        <dbReference type="ARBA" id="ARBA00023015"/>
    </source>
</evidence>
<dbReference type="InterPro" id="IPR009057">
    <property type="entry name" value="Homeodomain-like_sf"/>
</dbReference>
<dbReference type="SMART" id="SM00342">
    <property type="entry name" value="HTH_ARAC"/>
    <property type="match status" value="1"/>
</dbReference>
<evidence type="ECO:0000313" key="6">
    <source>
        <dbReference type="Proteomes" id="UP000233491"/>
    </source>
</evidence>
<dbReference type="InterPro" id="IPR018062">
    <property type="entry name" value="HTH_AraC-typ_CS"/>
</dbReference>
<dbReference type="Gene3D" id="1.10.10.60">
    <property type="entry name" value="Homeodomain-like"/>
    <property type="match status" value="2"/>
</dbReference>
<evidence type="ECO:0000256" key="2">
    <source>
        <dbReference type="ARBA" id="ARBA00023125"/>
    </source>
</evidence>
<comment type="caution">
    <text evidence="5">The sequence shown here is derived from an EMBL/GenBank/DDBJ whole genome shotgun (WGS) entry which is preliminary data.</text>
</comment>
<evidence type="ECO:0000256" key="3">
    <source>
        <dbReference type="ARBA" id="ARBA00023163"/>
    </source>
</evidence>
<dbReference type="PROSITE" id="PS00041">
    <property type="entry name" value="HTH_ARAC_FAMILY_1"/>
    <property type="match status" value="1"/>
</dbReference>
<dbReference type="PRINTS" id="PR00032">
    <property type="entry name" value="HTHARAC"/>
</dbReference>
<dbReference type="SUPFAM" id="SSF46689">
    <property type="entry name" value="Homeodomain-like"/>
    <property type="match status" value="2"/>
</dbReference>
<reference evidence="5 6" key="1">
    <citation type="submission" date="2017-12" db="EMBL/GenBank/DDBJ databases">
        <title>Anaerobic carbon monoxide metabolism by Pleomorphomonas carboxyditropha sp. nov., a new mesophilic hydrogenogenic carboxidotroph.</title>
        <authorList>
            <person name="Esquivel-Elizondo S."/>
            <person name="Krajmalnik-Brown R."/>
        </authorList>
    </citation>
    <scope>NUCLEOTIDE SEQUENCE [LARGE SCALE GENOMIC DNA]</scope>
    <source>
        <strain evidence="5 6">R5-392</strain>
    </source>
</reference>
<sequence length="295" mass="32778">MLTANVTLDDFARGDALAAAAGWPHRIVFGLDAAAPPLGALQVQFARFEFVIAGTYTNVLCDRAARIIESELGPGDALVVPGNCWNQPLWDKDVEVLSLLFGATHLGVSLVRWSAGEQRFVSVEKRNCLIPGNGPLQHLVEAMASHRDDVGPTSLDARLLAQSILEYARRLIANPVPEEDRQSSAFFRAACLYIEENFDRLITRDTVAAHLRISPNYFSRVFREQGAMTFSDYLTQVRIGKAKFMLEKYDLPLSQIAQRCGFNDFNYFYKVFKKVVGRTPTEYRNSVQAGAAAKA</sequence>
<keyword evidence="1" id="KW-0805">Transcription regulation</keyword>
<feature type="domain" description="HTH araC/xylS-type" evidence="4">
    <location>
        <begin position="188"/>
        <end position="286"/>
    </location>
</feature>
<dbReference type="OrthoDB" id="252470at2"/>